<gene>
    <name evidence="5" type="ORF">E5L68_006790</name>
</gene>
<proteinExistence type="predicted"/>
<evidence type="ECO:0000256" key="1">
    <source>
        <dbReference type="ARBA" id="ARBA00022448"/>
    </source>
</evidence>
<keyword evidence="2" id="KW-0547">Nucleotide-binding</keyword>
<dbReference type="RefSeq" id="WP_138730303.1">
    <property type="nucleotide sequence ID" value="NZ_SRMP02000009.1"/>
</dbReference>
<keyword evidence="1" id="KW-0813">Transport</keyword>
<keyword evidence="3 5" id="KW-0067">ATP-binding</keyword>
<sequence>MDEFFIDSAQHSFGERKILNNVYLKCCVGEVVGVLGRNGCGKSTLLKIIFGTIKPYYKHLRIDDKIVQKGFLSGKIAYLSQSFFIPHYLKLATVIKLYTNKYQHLLLELPIFNAHLNERIGNLSGGNRRLAEALLIIYSDAKYVLLDEPFSQLSPLLIEEIKTNINAMLSYKGFVITDHYYQHVLNYASRTILLHNGCNYNINNLEDLQLHGYLPAMLH</sequence>
<organism evidence="5 6">
    <name type="scientific">Pedobacter helvus</name>
    <dbReference type="NCBI Taxonomy" id="2563444"/>
    <lineage>
        <taxon>Bacteria</taxon>
        <taxon>Pseudomonadati</taxon>
        <taxon>Bacteroidota</taxon>
        <taxon>Sphingobacteriia</taxon>
        <taxon>Sphingobacteriales</taxon>
        <taxon>Sphingobacteriaceae</taxon>
        <taxon>Pedobacter</taxon>
    </lineage>
</organism>
<dbReference type="Proteomes" id="UP001517367">
    <property type="component" value="Unassembled WGS sequence"/>
</dbReference>
<dbReference type="PROSITE" id="PS50893">
    <property type="entry name" value="ABC_TRANSPORTER_2"/>
    <property type="match status" value="1"/>
</dbReference>
<accession>A0ABW9JFY2</accession>
<dbReference type="SMART" id="SM00382">
    <property type="entry name" value="AAA"/>
    <property type="match status" value="1"/>
</dbReference>
<dbReference type="GO" id="GO:0005524">
    <property type="term" value="F:ATP binding"/>
    <property type="evidence" value="ECO:0007669"/>
    <property type="project" value="UniProtKB-KW"/>
</dbReference>
<dbReference type="InterPro" id="IPR051782">
    <property type="entry name" value="ABC_Transporter_VariousFunc"/>
</dbReference>
<protein>
    <submittedName>
        <fullName evidence="5">ATP-binding cassette domain-containing protein</fullName>
    </submittedName>
</protein>
<name>A0ABW9JFY2_9SPHI</name>
<reference evidence="5 6" key="1">
    <citation type="submission" date="2024-12" db="EMBL/GenBank/DDBJ databases">
        <authorList>
            <person name="Hu S."/>
        </authorList>
    </citation>
    <scope>NUCLEOTIDE SEQUENCE [LARGE SCALE GENOMIC DNA]</scope>
    <source>
        <strain evidence="5 6">P-25</strain>
    </source>
</reference>
<dbReference type="Gene3D" id="3.40.50.300">
    <property type="entry name" value="P-loop containing nucleotide triphosphate hydrolases"/>
    <property type="match status" value="1"/>
</dbReference>
<keyword evidence="6" id="KW-1185">Reference proteome</keyword>
<comment type="caution">
    <text evidence="5">The sequence shown here is derived from an EMBL/GenBank/DDBJ whole genome shotgun (WGS) entry which is preliminary data.</text>
</comment>
<evidence type="ECO:0000256" key="2">
    <source>
        <dbReference type="ARBA" id="ARBA00022741"/>
    </source>
</evidence>
<feature type="domain" description="ABC transporter" evidence="4">
    <location>
        <begin position="4"/>
        <end position="218"/>
    </location>
</feature>
<dbReference type="InterPro" id="IPR003439">
    <property type="entry name" value="ABC_transporter-like_ATP-bd"/>
</dbReference>
<dbReference type="InterPro" id="IPR003593">
    <property type="entry name" value="AAA+_ATPase"/>
</dbReference>
<evidence type="ECO:0000313" key="6">
    <source>
        <dbReference type="Proteomes" id="UP001517367"/>
    </source>
</evidence>
<evidence type="ECO:0000259" key="4">
    <source>
        <dbReference type="PROSITE" id="PS50893"/>
    </source>
</evidence>
<dbReference type="EMBL" id="SRMP02000009">
    <property type="protein sequence ID" value="MFN0291091.1"/>
    <property type="molecule type" value="Genomic_DNA"/>
</dbReference>
<dbReference type="InterPro" id="IPR027417">
    <property type="entry name" value="P-loop_NTPase"/>
</dbReference>
<dbReference type="PANTHER" id="PTHR42939:SF1">
    <property type="entry name" value="ABC TRANSPORTER ATP-BINDING PROTEIN ALBC-RELATED"/>
    <property type="match status" value="1"/>
</dbReference>
<dbReference type="Pfam" id="PF00005">
    <property type="entry name" value="ABC_tran"/>
    <property type="match status" value="1"/>
</dbReference>
<evidence type="ECO:0000313" key="5">
    <source>
        <dbReference type="EMBL" id="MFN0291091.1"/>
    </source>
</evidence>
<dbReference type="PANTHER" id="PTHR42939">
    <property type="entry name" value="ABC TRANSPORTER ATP-BINDING PROTEIN ALBC-RELATED"/>
    <property type="match status" value="1"/>
</dbReference>
<dbReference type="SUPFAM" id="SSF52540">
    <property type="entry name" value="P-loop containing nucleoside triphosphate hydrolases"/>
    <property type="match status" value="1"/>
</dbReference>
<evidence type="ECO:0000256" key="3">
    <source>
        <dbReference type="ARBA" id="ARBA00022840"/>
    </source>
</evidence>